<evidence type="ECO:0000259" key="6">
    <source>
        <dbReference type="PROSITE" id="PS50048"/>
    </source>
</evidence>
<dbReference type="SMART" id="SM00066">
    <property type="entry name" value="GAL4"/>
    <property type="match status" value="1"/>
</dbReference>
<dbReference type="GO" id="GO:0003677">
    <property type="term" value="F:DNA binding"/>
    <property type="evidence" value="ECO:0007669"/>
    <property type="project" value="UniProtKB-KW"/>
</dbReference>
<dbReference type="InterPro" id="IPR050987">
    <property type="entry name" value="AtrR-like"/>
</dbReference>
<dbReference type="AlphaFoldDB" id="A0A0U5C6D1"/>
<dbReference type="GO" id="GO:0008270">
    <property type="term" value="F:zinc ion binding"/>
    <property type="evidence" value="ECO:0007669"/>
    <property type="project" value="InterPro"/>
</dbReference>
<keyword evidence="1" id="KW-0805">Transcription regulation</keyword>
<protein>
    <recommendedName>
        <fullName evidence="6">Zn(2)-C6 fungal-type domain-containing protein</fullName>
    </recommendedName>
</protein>
<name>A0A0U5C6D1_ASPCI</name>
<dbReference type="Gene3D" id="4.10.240.10">
    <property type="entry name" value="Zn(2)-C6 fungal-type DNA-binding domain"/>
    <property type="match status" value="1"/>
</dbReference>
<feature type="compositionally biased region" description="Basic and acidic residues" evidence="5">
    <location>
        <begin position="50"/>
        <end position="60"/>
    </location>
</feature>
<evidence type="ECO:0000256" key="2">
    <source>
        <dbReference type="ARBA" id="ARBA00023125"/>
    </source>
</evidence>
<dbReference type="EMBL" id="CDMC01000004">
    <property type="protein sequence ID" value="CEL03737.1"/>
    <property type="molecule type" value="Genomic_DNA"/>
</dbReference>
<feature type="region of interest" description="Disordered" evidence="5">
    <location>
        <begin position="45"/>
        <end position="75"/>
    </location>
</feature>
<keyword evidence="8" id="KW-1185">Reference proteome</keyword>
<dbReference type="PANTHER" id="PTHR46910">
    <property type="entry name" value="TRANSCRIPTION FACTOR PDR1"/>
    <property type="match status" value="1"/>
</dbReference>
<evidence type="ECO:0000256" key="4">
    <source>
        <dbReference type="ARBA" id="ARBA00023242"/>
    </source>
</evidence>
<sequence>MTSPGKRQACMECRRRKVKCDGFPTCKNCHAAKAPCRYPIPQKRGPKPVKLLDHSPRESLESTSPATASSVESGGAGHLVARGSSYLASNSPLAKSAIELLGSQTQTASQVHLDLLAGLLSETPSHTAASIADHCISLYTQYVFGAVPICHEGRLRETANRFFNLPSSADGLADHHARIWGSFAADTEREHIEILRSLTLLTALCAEVAYVVPEHLLPNKHLIGPLFLRASRQTLRIYEDYDIEHPNYSSLSIRMLLSSAIQQATGKQEVAFHILNQAGLMAMQMRLYDEGSLAGLEPIEENILRNAFWQLYVCDKTALVMKTRPVTIHEPLFERELTLKDHFQNPVPLFDRGQEQIDPGLECQLLERFHVIRRLWALAASVIQAMVSHSGRSSDPNNHTEISSASMAQVSEAYFELIILTNESPAWVRSPVKSSSGVPHGAEQRLLDILQRQRTTYLLNLHSIKVFVLNAAIQYGMTEAIGLSADPLTIATRQIELAQDFLNVLESVCFLHLQVEGEHCAEKIRHVGSLLLELAHSGLNEAVKSQANRCAMRLIDMLVRLDSRASDVVGQ</sequence>
<evidence type="ECO:0000256" key="3">
    <source>
        <dbReference type="ARBA" id="ARBA00023163"/>
    </source>
</evidence>
<feature type="compositionally biased region" description="Polar residues" evidence="5">
    <location>
        <begin position="61"/>
        <end position="72"/>
    </location>
</feature>
<keyword evidence="4" id="KW-0539">Nucleus</keyword>
<dbReference type="PROSITE" id="PS00463">
    <property type="entry name" value="ZN2_CY6_FUNGAL_1"/>
    <property type="match status" value="1"/>
</dbReference>
<dbReference type="OrthoDB" id="2283488at2759"/>
<dbReference type="Proteomes" id="UP000054771">
    <property type="component" value="Unassembled WGS sequence"/>
</dbReference>
<evidence type="ECO:0000256" key="5">
    <source>
        <dbReference type="SAM" id="MobiDB-lite"/>
    </source>
</evidence>
<keyword evidence="3" id="KW-0804">Transcription</keyword>
<organism evidence="7 8">
    <name type="scientific">Aspergillus calidoustus</name>
    <dbReference type="NCBI Taxonomy" id="454130"/>
    <lineage>
        <taxon>Eukaryota</taxon>
        <taxon>Fungi</taxon>
        <taxon>Dikarya</taxon>
        <taxon>Ascomycota</taxon>
        <taxon>Pezizomycotina</taxon>
        <taxon>Eurotiomycetes</taxon>
        <taxon>Eurotiomycetidae</taxon>
        <taxon>Eurotiales</taxon>
        <taxon>Aspergillaceae</taxon>
        <taxon>Aspergillus</taxon>
        <taxon>Aspergillus subgen. Nidulantes</taxon>
    </lineage>
</organism>
<dbReference type="OMA" id="FWVQRCT"/>
<dbReference type="PROSITE" id="PS50048">
    <property type="entry name" value="ZN2_CY6_FUNGAL_2"/>
    <property type="match status" value="1"/>
</dbReference>
<evidence type="ECO:0000313" key="7">
    <source>
        <dbReference type="EMBL" id="CEL03737.1"/>
    </source>
</evidence>
<proteinExistence type="predicted"/>
<dbReference type="InterPro" id="IPR036864">
    <property type="entry name" value="Zn2-C6_fun-type_DNA-bd_sf"/>
</dbReference>
<dbReference type="SUPFAM" id="SSF57701">
    <property type="entry name" value="Zn2/Cys6 DNA-binding domain"/>
    <property type="match status" value="1"/>
</dbReference>
<dbReference type="PANTHER" id="PTHR46910:SF40">
    <property type="entry name" value="ZN(II)2CYS6 TRANSCRIPTION FACTOR (EUROFUNG)"/>
    <property type="match status" value="1"/>
</dbReference>
<gene>
    <name evidence="7" type="ORF">ASPCAL04883</name>
</gene>
<keyword evidence="2" id="KW-0238">DNA-binding</keyword>
<reference evidence="8" key="1">
    <citation type="journal article" date="2016" name="Genome Announc.">
        <title>Draft genome sequences of fungus Aspergillus calidoustus.</title>
        <authorList>
            <person name="Horn F."/>
            <person name="Linde J."/>
            <person name="Mattern D.J."/>
            <person name="Walther G."/>
            <person name="Guthke R."/>
            <person name="Scherlach K."/>
            <person name="Martin K."/>
            <person name="Brakhage A.A."/>
            <person name="Petzke L."/>
            <person name="Valiante V."/>
        </authorList>
    </citation>
    <scope>NUCLEOTIDE SEQUENCE [LARGE SCALE GENOMIC DNA]</scope>
    <source>
        <strain evidence="8">SF006504</strain>
    </source>
</reference>
<accession>A0A0U5C6D1</accession>
<dbReference type="InterPro" id="IPR001138">
    <property type="entry name" value="Zn2Cys6_DnaBD"/>
</dbReference>
<evidence type="ECO:0000256" key="1">
    <source>
        <dbReference type="ARBA" id="ARBA00023015"/>
    </source>
</evidence>
<dbReference type="GO" id="GO:0000981">
    <property type="term" value="F:DNA-binding transcription factor activity, RNA polymerase II-specific"/>
    <property type="evidence" value="ECO:0007669"/>
    <property type="project" value="InterPro"/>
</dbReference>
<dbReference type="CDD" id="cd00067">
    <property type="entry name" value="GAL4"/>
    <property type="match status" value="1"/>
</dbReference>
<evidence type="ECO:0000313" key="8">
    <source>
        <dbReference type="Proteomes" id="UP000054771"/>
    </source>
</evidence>
<dbReference type="Pfam" id="PF00172">
    <property type="entry name" value="Zn_clus"/>
    <property type="match status" value="1"/>
</dbReference>
<feature type="domain" description="Zn(2)-C6 fungal-type" evidence="6">
    <location>
        <begin position="9"/>
        <end position="38"/>
    </location>
</feature>
<dbReference type="STRING" id="454130.A0A0U5C6D1"/>
<dbReference type="CDD" id="cd12148">
    <property type="entry name" value="fungal_TF_MHR"/>
    <property type="match status" value="1"/>
</dbReference>